<keyword evidence="1" id="KW-0472">Membrane</keyword>
<dbReference type="EMBL" id="NEFX01000003">
    <property type="protein sequence ID" value="OTW31901.1"/>
    <property type="molecule type" value="Genomic_DNA"/>
</dbReference>
<keyword evidence="3" id="KW-1185">Reference proteome</keyword>
<keyword evidence="1" id="KW-1133">Transmembrane helix</keyword>
<name>A0ABX3Z4P0_9STAP</name>
<sequence>MSEIVSWVLSSSVIAACITYIANTKIKNKELLVKFKLEEQNKWIMNVDESLKKFVGLNLDYPKDSVDYSLYKISGDEISKQMMELNKAQHSLVFYIHQLEYNQKSVKDIMDIIQNIVKKIEIQTNTAQEFRNNDGKKI</sequence>
<organism evidence="2 3">
    <name type="scientific">Staphylococcus agnetis</name>
    <dbReference type="NCBI Taxonomy" id="985762"/>
    <lineage>
        <taxon>Bacteria</taxon>
        <taxon>Bacillati</taxon>
        <taxon>Bacillota</taxon>
        <taxon>Bacilli</taxon>
        <taxon>Bacillales</taxon>
        <taxon>Staphylococcaceae</taxon>
        <taxon>Staphylococcus</taxon>
    </lineage>
</organism>
<comment type="caution">
    <text evidence="2">The sequence shown here is derived from an EMBL/GenBank/DDBJ whole genome shotgun (WGS) entry which is preliminary data.</text>
</comment>
<protein>
    <submittedName>
        <fullName evidence="2">Uncharacterized protein</fullName>
    </submittedName>
</protein>
<accession>A0ABX3Z4P0</accession>
<evidence type="ECO:0000313" key="2">
    <source>
        <dbReference type="EMBL" id="OTW31901.1"/>
    </source>
</evidence>
<dbReference type="RefSeq" id="WP_060551635.1">
    <property type="nucleotide sequence ID" value="NZ_CP009623.1"/>
</dbReference>
<gene>
    <name evidence="2" type="ORF">B9M88_02145</name>
</gene>
<evidence type="ECO:0000256" key="1">
    <source>
        <dbReference type="SAM" id="Phobius"/>
    </source>
</evidence>
<dbReference type="Proteomes" id="UP000195208">
    <property type="component" value="Unassembled WGS sequence"/>
</dbReference>
<evidence type="ECO:0000313" key="3">
    <source>
        <dbReference type="Proteomes" id="UP000195208"/>
    </source>
</evidence>
<feature type="transmembrane region" description="Helical" evidence="1">
    <location>
        <begin position="6"/>
        <end position="26"/>
    </location>
</feature>
<proteinExistence type="predicted"/>
<reference evidence="2 3" key="1">
    <citation type="submission" date="2017-04" db="EMBL/GenBank/DDBJ databases">
        <title>Staphylococcus agnetis, a potential pathogen in the broiler production.</title>
        <authorList>
            <person name="Poulsen L."/>
        </authorList>
    </citation>
    <scope>NUCLEOTIDE SEQUENCE [LARGE SCALE GENOMIC DNA]</scope>
    <source>
        <strain evidence="2 3">723_310714_2_2_spleen</strain>
    </source>
</reference>
<keyword evidence="1" id="KW-0812">Transmembrane</keyword>